<feature type="compositionally biased region" description="Basic and acidic residues" evidence="1">
    <location>
        <begin position="86"/>
        <end position="100"/>
    </location>
</feature>
<sequence length="233" mass="25590">MGPPDARNGHVGKWGESTPSRQRGGSGLGLSLTHCLLWPLGLEDVQHLPSSPGSFPRDPLPCVRGHSHPLARLRLAGNKQSSRSARPRECGRPRKMDTARPKAVQFHADPEMIGVHEIIRVAKAGRIDYPDGGGILPAPIRQPLGGGQNLSAHSCPTMTNAIRLPATNRSLLHAPFQQRQEPIDSCEKQSKHIAVRSTRRSTPPIGPRLASWIWPKDADRNRRCCRVMLLSWA</sequence>
<accession>A0A451BPV9</accession>
<dbReference type="AlphaFoldDB" id="A0A451BPV9"/>
<proteinExistence type="predicted"/>
<feature type="region of interest" description="Disordered" evidence="1">
    <location>
        <begin position="75"/>
        <end position="101"/>
    </location>
</feature>
<protein>
    <submittedName>
        <fullName evidence="2">Uncharacterized protein</fullName>
    </submittedName>
</protein>
<dbReference type="EMBL" id="CAADHB010000102">
    <property type="protein sequence ID" value="VFK80323.1"/>
    <property type="molecule type" value="Genomic_DNA"/>
</dbReference>
<evidence type="ECO:0000313" key="2">
    <source>
        <dbReference type="EMBL" id="VFK80323.1"/>
    </source>
</evidence>
<organism evidence="2">
    <name type="scientific">Candidatus Kentrum sp. SD</name>
    <dbReference type="NCBI Taxonomy" id="2126332"/>
    <lineage>
        <taxon>Bacteria</taxon>
        <taxon>Pseudomonadati</taxon>
        <taxon>Pseudomonadota</taxon>
        <taxon>Gammaproteobacteria</taxon>
        <taxon>Candidatus Kentrum</taxon>
    </lineage>
</organism>
<feature type="region of interest" description="Disordered" evidence="1">
    <location>
        <begin position="1"/>
        <end position="26"/>
    </location>
</feature>
<name>A0A451BPV9_9GAMM</name>
<evidence type="ECO:0000256" key="1">
    <source>
        <dbReference type="SAM" id="MobiDB-lite"/>
    </source>
</evidence>
<reference evidence="2" key="1">
    <citation type="submission" date="2019-02" db="EMBL/GenBank/DDBJ databases">
        <authorList>
            <person name="Gruber-Vodicka R. H."/>
            <person name="Seah K. B. B."/>
        </authorList>
    </citation>
    <scope>NUCLEOTIDE SEQUENCE</scope>
    <source>
        <strain evidence="2">BECK_S127</strain>
    </source>
</reference>
<gene>
    <name evidence="2" type="ORF">BECKSD772D_GA0070982_110212</name>
</gene>